<evidence type="ECO:0000313" key="1">
    <source>
        <dbReference type="EMBL" id="KAK1145083.1"/>
    </source>
</evidence>
<evidence type="ECO:0000313" key="2">
    <source>
        <dbReference type="Proteomes" id="UP001177260"/>
    </source>
</evidence>
<reference evidence="1 2" key="1">
    <citation type="journal article" date="2023" name="ACS Omega">
        <title>Identification of the Neoaspergillic Acid Biosynthesis Gene Cluster by Establishing an In Vitro CRISPR-Ribonucleoprotein Genetic System in Aspergillus melleus.</title>
        <authorList>
            <person name="Yuan B."/>
            <person name="Grau M.F."/>
            <person name="Murata R.M."/>
            <person name="Torok T."/>
            <person name="Venkateswaran K."/>
            <person name="Stajich J.E."/>
            <person name="Wang C.C.C."/>
        </authorList>
    </citation>
    <scope>NUCLEOTIDE SEQUENCE [LARGE SCALE GENOMIC DNA]</scope>
    <source>
        <strain evidence="1 2">IMV 1140</strain>
    </source>
</reference>
<organism evidence="1 2">
    <name type="scientific">Aspergillus melleus</name>
    <dbReference type="NCBI Taxonomy" id="138277"/>
    <lineage>
        <taxon>Eukaryota</taxon>
        <taxon>Fungi</taxon>
        <taxon>Dikarya</taxon>
        <taxon>Ascomycota</taxon>
        <taxon>Pezizomycotina</taxon>
        <taxon>Eurotiomycetes</taxon>
        <taxon>Eurotiomycetidae</taxon>
        <taxon>Eurotiales</taxon>
        <taxon>Aspergillaceae</taxon>
        <taxon>Aspergillus</taxon>
        <taxon>Aspergillus subgen. Circumdati</taxon>
    </lineage>
</organism>
<name>A0ACC3B3S5_9EURO</name>
<proteinExistence type="predicted"/>
<comment type="caution">
    <text evidence="1">The sequence shown here is derived from an EMBL/GenBank/DDBJ whole genome shotgun (WGS) entry which is preliminary data.</text>
</comment>
<dbReference type="Proteomes" id="UP001177260">
    <property type="component" value="Unassembled WGS sequence"/>
</dbReference>
<dbReference type="EMBL" id="JAOPJF010000026">
    <property type="protein sequence ID" value="KAK1145083.1"/>
    <property type="molecule type" value="Genomic_DNA"/>
</dbReference>
<protein>
    <submittedName>
        <fullName evidence="1">Uncharacterized protein</fullName>
    </submittedName>
</protein>
<sequence length="172" mass="18949">MSIIHTLLPCFGTRRKSTTASYASNPPKEPFTLATQATTILLTTEDPDLIRKQLSDLVTTTGWTEALAQSILHAVEDAIKGAAKMAQPAADALTRAMHEAYDFVHDHPVYTTILALGVLVILAPWVLEVLGFAELGPLEGSFAAWWQRLYAGYVPKGSLLSFFQRLGMTWRF</sequence>
<accession>A0ACC3B3S5</accession>
<gene>
    <name evidence="1" type="ORF">N8T08_004512</name>
</gene>
<keyword evidence="2" id="KW-1185">Reference proteome</keyword>